<feature type="transmembrane region" description="Helical" evidence="1">
    <location>
        <begin position="364"/>
        <end position="391"/>
    </location>
</feature>
<dbReference type="PANTHER" id="PTHR34219">
    <property type="entry name" value="IRON-REGULATED INNER MEMBRANE PROTEIN-RELATED"/>
    <property type="match status" value="1"/>
</dbReference>
<feature type="transmembrane region" description="Helical" evidence="1">
    <location>
        <begin position="323"/>
        <end position="343"/>
    </location>
</feature>
<feature type="transmembrane region" description="Helical" evidence="1">
    <location>
        <begin position="172"/>
        <end position="196"/>
    </location>
</feature>
<keyword evidence="1" id="KW-0472">Membrane</keyword>
<keyword evidence="1" id="KW-0812">Transmembrane</keyword>
<dbReference type="InterPro" id="IPR005625">
    <property type="entry name" value="PepSY-ass_TM"/>
</dbReference>
<dbReference type="Pfam" id="PF03929">
    <property type="entry name" value="PepSY_TM"/>
    <property type="match status" value="1"/>
</dbReference>
<name>A0ABU1W095_9GAMM</name>
<reference evidence="2 3" key="1">
    <citation type="submission" date="2023-07" db="EMBL/GenBank/DDBJ databases">
        <title>Sorghum-associated microbial communities from plants grown in Nebraska, USA.</title>
        <authorList>
            <person name="Schachtman D."/>
        </authorList>
    </citation>
    <scope>NUCLEOTIDE SEQUENCE [LARGE SCALE GENOMIC DNA]</scope>
    <source>
        <strain evidence="2 3">4138</strain>
    </source>
</reference>
<organism evidence="2 3">
    <name type="scientific">Rheinheimera soli</name>
    <dbReference type="NCBI Taxonomy" id="443616"/>
    <lineage>
        <taxon>Bacteria</taxon>
        <taxon>Pseudomonadati</taxon>
        <taxon>Pseudomonadota</taxon>
        <taxon>Gammaproteobacteria</taxon>
        <taxon>Chromatiales</taxon>
        <taxon>Chromatiaceae</taxon>
        <taxon>Rheinheimera</taxon>
    </lineage>
</organism>
<sequence>MQRHHFELHQFFAAAFGFLLLLLSVSGTMAVYKTELALWVAGPDRAACPVNTIPQAVLQHAADPQVRRLTLPGYDSSYYQLKYRDGSVLQFDRCSQAANRSGQVLSTFLVELHTRFFFGHEGRWVIGFIAVAMLMSLISGLLSLKKPWSQYVRAGACKKQGRSAWALWHKRLGLLSLPALVLFAVTGIWLGLYGLIIPTVSLWSSEPAPVISAKVTVPALPAGKSAHEYALELSARHFPQLTPVFIEQKFAAEKLVQLSVRGDNPGSLVQRHRSGVDYDIKKSTLTLIDPSTVSLLKRKELMMMPLHFGDWGSSGAVSQLVKLLYMLLGLSCIAIMSAGLWLWAFRRQRYSGWLSAPSFWPGRLVFASSAAFALTLLASPFIAKCLLFFAVDIQQTAFYTVIGSCQLVLVAMMLLTRTSFRCACWCTVMLAVASILLGISSAEWWHGFHVFLMLCILSAVIALHRSYSHSAIDDPAAVTIDAEVN</sequence>
<proteinExistence type="predicted"/>
<feature type="transmembrane region" description="Helical" evidence="1">
    <location>
        <begin position="124"/>
        <end position="144"/>
    </location>
</feature>
<accession>A0ABU1W095</accession>
<dbReference type="Proteomes" id="UP001257909">
    <property type="component" value="Unassembled WGS sequence"/>
</dbReference>
<evidence type="ECO:0000313" key="2">
    <source>
        <dbReference type="EMBL" id="MDR7121400.1"/>
    </source>
</evidence>
<protein>
    <submittedName>
        <fullName evidence="2">Iron-regulated membrane protein</fullName>
    </submittedName>
</protein>
<keyword evidence="3" id="KW-1185">Reference proteome</keyword>
<dbReference type="RefSeq" id="WP_310278476.1">
    <property type="nucleotide sequence ID" value="NZ_JAVDWR010000007.1"/>
</dbReference>
<dbReference type="EMBL" id="JAVDWR010000007">
    <property type="protein sequence ID" value="MDR7121400.1"/>
    <property type="molecule type" value="Genomic_DNA"/>
</dbReference>
<feature type="transmembrane region" description="Helical" evidence="1">
    <location>
        <begin position="445"/>
        <end position="463"/>
    </location>
</feature>
<evidence type="ECO:0000313" key="3">
    <source>
        <dbReference type="Proteomes" id="UP001257909"/>
    </source>
</evidence>
<comment type="caution">
    <text evidence="2">The sequence shown here is derived from an EMBL/GenBank/DDBJ whole genome shotgun (WGS) entry which is preliminary data.</text>
</comment>
<evidence type="ECO:0000256" key="1">
    <source>
        <dbReference type="SAM" id="Phobius"/>
    </source>
</evidence>
<keyword evidence="1" id="KW-1133">Transmembrane helix</keyword>
<gene>
    <name evidence="2" type="ORF">J2W69_002351</name>
</gene>
<feature type="transmembrane region" description="Helical" evidence="1">
    <location>
        <begin position="397"/>
        <end position="415"/>
    </location>
</feature>
<dbReference type="PANTHER" id="PTHR34219:SF3">
    <property type="entry name" value="BLL7967 PROTEIN"/>
    <property type="match status" value="1"/>
</dbReference>
<feature type="transmembrane region" description="Helical" evidence="1">
    <location>
        <begin position="422"/>
        <end position="439"/>
    </location>
</feature>